<keyword evidence="1" id="KW-0472">Membrane</keyword>
<reference evidence="2 3" key="1">
    <citation type="submission" date="2024-09" db="EMBL/GenBank/DDBJ databases">
        <title>Laminarin stimulates single cell rates of sulfate reduction while oxygen inhibits transcriptomic activity in coastal marine sediment.</title>
        <authorList>
            <person name="Lindsay M."/>
            <person name="Orcutt B."/>
            <person name="Emerson D."/>
            <person name="Stepanauskas R."/>
            <person name="D'Angelo T."/>
        </authorList>
    </citation>
    <scope>NUCLEOTIDE SEQUENCE [LARGE SCALE GENOMIC DNA]</scope>
    <source>
        <strain evidence="2">SAG AM-311-K15</strain>
    </source>
</reference>
<proteinExistence type="predicted"/>
<name>A0ABV6YXQ4_UNCC1</name>
<keyword evidence="1" id="KW-1133">Transmembrane helix</keyword>
<protein>
    <recommendedName>
        <fullName evidence="4">HAMP domain-containing protein</fullName>
    </recommendedName>
</protein>
<evidence type="ECO:0000313" key="3">
    <source>
        <dbReference type="Proteomes" id="UP001594351"/>
    </source>
</evidence>
<sequence length="193" mass="22648">MLTKGIFRRMNYIINKEFQYKLIALFLILELVLVGIFISFGFKLKAEVIMMTTRTLLKDTVEASNVVERHYSKGYNRLILLCILLIVIITSIFLVFMIIYSHSIAGAIHSLQRHLKNISEQKFRKMTLRQRDQFQTIPDHVNQLIKSLIEEKKADVERLRQVRREIDVDVSRAKELVDDIIAEKEQLIEPDDS</sequence>
<evidence type="ECO:0000313" key="2">
    <source>
        <dbReference type="EMBL" id="MFC1850980.1"/>
    </source>
</evidence>
<comment type="caution">
    <text evidence="2">The sequence shown here is derived from an EMBL/GenBank/DDBJ whole genome shotgun (WGS) entry which is preliminary data.</text>
</comment>
<keyword evidence="3" id="KW-1185">Reference proteome</keyword>
<feature type="transmembrane region" description="Helical" evidence="1">
    <location>
        <begin position="20"/>
        <end position="42"/>
    </location>
</feature>
<dbReference type="Gene3D" id="6.10.340.10">
    <property type="match status" value="1"/>
</dbReference>
<accession>A0ABV6YXQ4</accession>
<evidence type="ECO:0008006" key="4">
    <source>
        <dbReference type="Google" id="ProtNLM"/>
    </source>
</evidence>
<feature type="transmembrane region" description="Helical" evidence="1">
    <location>
        <begin position="78"/>
        <end position="100"/>
    </location>
</feature>
<gene>
    <name evidence="2" type="ORF">ACFL27_12370</name>
</gene>
<evidence type="ECO:0000256" key="1">
    <source>
        <dbReference type="SAM" id="Phobius"/>
    </source>
</evidence>
<organism evidence="2 3">
    <name type="scientific">candidate division CSSED10-310 bacterium</name>
    <dbReference type="NCBI Taxonomy" id="2855610"/>
    <lineage>
        <taxon>Bacteria</taxon>
        <taxon>Bacteria division CSSED10-310</taxon>
    </lineage>
</organism>
<dbReference type="Proteomes" id="UP001594351">
    <property type="component" value="Unassembled WGS sequence"/>
</dbReference>
<keyword evidence="1" id="KW-0812">Transmembrane</keyword>
<dbReference type="EMBL" id="JBHPBY010000140">
    <property type="protein sequence ID" value="MFC1850980.1"/>
    <property type="molecule type" value="Genomic_DNA"/>
</dbReference>